<reference evidence="2" key="2">
    <citation type="submission" date="2019-02" db="EMBL/GenBank/DDBJ databases">
        <authorList>
            <person name="Chen S.-C."/>
            <person name="Chien H.-H."/>
            <person name="Lai M.-C."/>
        </authorList>
    </citation>
    <scope>NUCLEOTIDE SEQUENCE</scope>
    <source>
        <strain evidence="2">N2F9704</strain>
    </source>
</reference>
<dbReference type="RefSeq" id="WP_265582037.1">
    <property type="nucleotide sequence ID" value="NZ_CP036172.1"/>
</dbReference>
<keyword evidence="1" id="KW-0472">Membrane</keyword>
<evidence type="ECO:0000313" key="2">
    <source>
        <dbReference type="EMBL" id="QSZ66680.1"/>
    </source>
</evidence>
<evidence type="ECO:0000256" key="1">
    <source>
        <dbReference type="SAM" id="Phobius"/>
    </source>
</evidence>
<dbReference type="KEGG" id="maqe:RJ40_03805"/>
<dbReference type="Proteomes" id="UP001042704">
    <property type="component" value="Chromosome"/>
</dbReference>
<dbReference type="EMBL" id="CP036172">
    <property type="protein sequence ID" value="QSZ66680.1"/>
    <property type="molecule type" value="Genomic_DNA"/>
</dbReference>
<sequence>MKAKQTVKVKRLGVVSLGLFFAVLMALYALIIGIMVFVFGDFGQGAGMLQTVGTGIAGILISVIVFAIGGFLGGAIAAFVYNLVFAATGGIEVDLEMVD</sequence>
<name>A0A8A3S4R8_9EURY</name>
<gene>
    <name evidence="2" type="ORF">RJ40_03805</name>
</gene>
<evidence type="ECO:0000313" key="3">
    <source>
        <dbReference type="Proteomes" id="UP001042704"/>
    </source>
</evidence>
<protein>
    <recommendedName>
        <fullName evidence="4">DUF3566 domain-containing protein</fullName>
    </recommendedName>
</protein>
<organism evidence="2 3">
    <name type="scientific">Methanofollis aquaemaris</name>
    <dbReference type="NCBI Taxonomy" id="126734"/>
    <lineage>
        <taxon>Archaea</taxon>
        <taxon>Methanobacteriati</taxon>
        <taxon>Methanobacteriota</taxon>
        <taxon>Stenosarchaea group</taxon>
        <taxon>Methanomicrobia</taxon>
        <taxon>Methanomicrobiales</taxon>
        <taxon>Methanomicrobiaceae</taxon>
        <taxon>Methanofollis</taxon>
    </lineage>
</organism>
<reference evidence="2" key="1">
    <citation type="journal article" date="2001" name="Int. J. Syst. Evol. Microbiol.">
        <title>Methanofollis aquaemaris sp. nov., a methanogen isolated from an aquaculture fish pond.</title>
        <authorList>
            <person name="Lai M.C."/>
            <person name="Chen S.C."/>
        </authorList>
    </citation>
    <scope>NUCLEOTIDE SEQUENCE</scope>
    <source>
        <strain evidence="2">N2F9704</strain>
    </source>
</reference>
<dbReference type="GeneID" id="76423456"/>
<evidence type="ECO:0008006" key="4">
    <source>
        <dbReference type="Google" id="ProtNLM"/>
    </source>
</evidence>
<accession>A0A8A3S4R8</accession>
<keyword evidence="1" id="KW-1133">Transmembrane helix</keyword>
<dbReference type="AlphaFoldDB" id="A0A8A3S4R8"/>
<keyword evidence="1" id="KW-0812">Transmembrane</keyword>
<proteinExistence type="predicted"/>
<feature type="transmembrane region" description="Helical" evidence="1">
    <location>
        <begin position="59"/>
        <end position="81"/>
    </location>
</feature>
<keyword evidence="3" id="KW-1185">Reference proteome</keyword>
<feature type="transmembrane region" description="Helical" evidence="1">
    <location>
        <begin position="12"/>
        <end position="39"/>
    </location>
</feature>